<dbReference type="KEGG" id="ndi:NDAI_0B02360"/>
<dbReference type="RefSeq" id="XP_003668514.1">
    <property type="nucleotide sequence ID" value="XM_003668466.1"/>
</dbReference>
<dbReference type="Proteomes" id="UP000000689">
    <property type="component" value="Chromosome 2"/>
</dbReference>
<proteinExistence type="predicted"/>
<organism evidence="1 2">
    <name type="scientific">Naumovozyma dairenensis (strain ATCC 10597 / BCRC 20456 / CBS 421 / NBRC 0211 / NRRL Y-12639)</name>
    <name type="common">Saccharomyces dairenensis</name>
    <dbReference type="NCBI Taxonomy" id="1071378"/>
    <lineage>
        <taxon>Eukaryota</taxon>
        <taxon>Fungi</taxon>
        <taxon>Dikarya</taxon>
        <taxon>Ascomycota</taxon>
        <taxon>Saccharomycotina</taxon>
        <taxon>Saccharomycetes</taxon>
        <taxon>Saccharomycetales</taxon>
        <taxon>Saccharomycetaceae</taxon>
        <taxon>Naumovozyma</taxon>
    </lineage>
</organism>
<name>G0W660_NAUDC</name>
<dbReference type="AlphaFoldDB" id="G0W660"/>
<evidence type="ECO:0000313" key="2">
    <source>
        <dbReference type="Proteomes" id="UP000000689"/>
    </source>
</evidence>
<reference evidence="1 2" key="1">
    <citation type="journal article" date="2011" name="Proc. Natl. Acad. Sci. U.S.A.">
        <title>Evolutionary erosion of yeast sex chromosomes by mating-type switching accidents.</title>
        <authorList>
            <person name="Gordon J.L."/>
            <person name="Armisen D."/>
            <person name="Proux-Wera E."/>
            <person name="Oheigeartaigh S.S."/>
            <person name="Byrne K.P."/>
            <person name="Wolfe K.H."/>
        </authorList>
    </citation>
    <scope>NUCLEOTIDE SEQUENCE [LARGE SCALE GENOMIC DNA]</scope>
    <source>
        <strain evidence="2">ATCC 10597 / BCRC 20456 / CBS 421 / NBRC 0211 / NRRL Y-12639</strain>
    </source>
</reference>
<gene>
    <name evidence="1" type="primary">NDAI0B02360</name>
    <name evidence="1" type="ordered locus">NDAI_0B02360</name>
</gene>
<keyword evidence="2" id="KW-1185">Reference proteome</keyword>
<dbReference type="EMBL" id="HE580268">
    <property type="protein sequence ID" value="CCD23271.1"/>
    <property type="molecule type" value="Genomic_DNA"/>
</dbReference>
<sequence length="276" mass="32566">MNFLINQDGNELHDMNHYENENQRCSVVPTSKTSKIRSQVDSSFKLITLKKNTERLFKYLEEENREPNVKPQPNQNLSLRRTRYNYTFPNYQQNSSIRKLSIPKNDSGLTSIINVIAESKKTNNNLNSIHEVVHRTYDCAPFFHAYNYENRLGKDDYTGILKNIIDDEFKECYPVFPRELEFRRVEKKLRRIDYFLYYFLNIDRTKFFELEEERSLFYNSSITAHTSSLAYMDTEEQQNEDDILDNDDTLSSISSMLNTENANNHGRNVSGNNLSV</sequence>
<protein>
    <submittedName>
        <fullName evidence="1">Uncharacterized protein</fullName>
    </submittedName>
</protein>
<dbReference type="OrthoDB" id="6067455at2759"/>
<dbReference type="eggNOG" id="ENOG502S87G">
    <property type="taxonomic scope" value="Eukaryota"/>
</dbReference>
<evidence type="ECO:0000313" key="1">
    <source>
        <dbReference type="EMBL" id="CCD23271.1"/>
    </source>
</evidence>
<dbReference type="GeneID" id="11496208"/>
<dbReference type="HOGENOM" id="CLU_1027085_0_0_1"/>
<accession>G0W660</accession>